<dbReference type="GO" id="GO:0004674">
    <property type="term" value="F:protein serine/threonine kinase activity"/>
    <property type="evidence" value="ECO:0007669"/>
    <property type="project" value="TreeGrafter"/>
</dbReference>
<reference evidence="2 3" key="1">
    <citation type="submission" date="2014-06" db="EMBL/GenBank/DDBJ databases">
        <title>Evolutionary Origins and Diversification of the Mycorrhizal Mutualists.</title>
        <authorList>
            <consortium name="DOE Joint Genome Institute"/>
            <consortium name="Mycorrhizal Genomics Consortium"/>
            <person name="Kohler A."/>
            <person name="Kuo A."/>
            <person name="Nagy L.G."/>
            <person name="Floudas D."/>
            <person name="Copeland A."/>
            <person name="Barry K.W."/>
            <person name="Cichocki N."/>
            <person name="Veneault-Fourrey C."/>
            <person name="LaButti K."/>
            <person name="Lindquist E.A."/>
            <person name="Lipzen A."/>
            <person name="Lundell T."/>
            <person name="Morin E."/>
            <person name="Murat C."/>
            <person name="Riley R."/>
            <person name="Ohm R."/>
            <person name="Sun H."/>
            <person name="Tunlid A."/>
            <person name="Henrissat B."/>
            <person name="Grigoriev I.V."/>
            <person name="Hibbett D.S."/>
            <person name="Martin F."/>
        </authorList>
    </citation>
    <scope>NUCLEOTIDE SEQUENCE [LARGE SCALE GENOMIC DNA]</scope>
    <source>
        <strain evidence="2 3">SS14</strain>
    </source>
</reference>
<dbReference type="GO" id="GO:0005737">
    <property type="term" value="C:cytoplasm"/>
    <property type="evidence" value="ECO:0007669"/>
    <property type="project" value="TreeGrafter"/>
</dbReference>
<dbReference type="PANTHER" id="PTHR44167:SF31">
    <property type="entry name" value="PROTEIN CBG02007"/>
    <property type="match status" value="1"/>
</dbReference>
<organism evidence="2 3">
    <name type="scientific">Sphaerobolus stellatus (strain SS14)</name>
    <dbReference type="NCBI Taxonomy" id="990650"/>
    <lineage>
        <taxon>Eukaryota</taxon>
        <taxon>Fungi</taxon>
        <taxon>Dikarya</taxon>
        <taxon>Basidiomycota</taxon>
        <taxon>Agaricomycotina</taxon>
        <taxon>Agaricomycetes</taxon>
        <taxon>Phallomycetidae</taxon>
        <taxon>Geastrales</taxon>
        <taxon>Sphaerobolaceae</taxon>
        <taxon>Sphaerobolus</taxon>
    </lineage>
</organism>
<dbReference type="SMART" id="SM00220">
    <property type="entry name" value="S_TKc"/>
    <property type="match status" value="1"/>
</dbReference>
<name>A0A0C9VXX5_SPHS4</name>
<dbReference type="GO" id="GO:0005524">
    <property type="term" value="F:ATP binding"/>
    <property type="evidence" value="ECO:0007669"/>
    <property type="project" value="InterPro"/>
</dbReference>
<accession>A0A0C9VXX5</accession>
<dbReference type="InterPro" id="IPR011009">
    <property type="entry name" value="Kinase-like_dom_sf"/>
</dbReference>
<gene>
    <name evidence="2" type="ORF">M422DRAFT_228875</name>
</gene>
<evidence type="ECO:0000259" key="1">
    <source>
        <dbReference type="PROSITE" id="PS50011"/>
    </source>
</evidence>
<dbReference type="HOGENOM" id="CLU_044121_2_1_1"/>
<protein>
    <recommendedName>
        <fullName evidence="1">Protein kinase domain-containing protein</fullName>
    </recommendedName>
</protein>
<keyword evidence="3" id="KW-1185">Reference proteome</keyword>
<feature type="domain" description="Protein kinase" evidence="1">
    <location>
        <begin position="32"/>
        <end position="366"/>
    </location>
</feature>
<dbReference type="Proteomes" id="UP000054279">
    <property type="component" value="Unassembled WGS sequence"/>
</dbReference>
<evidence type="ECO:0000313" key="2">
    <source>
        <dbReference type="EMBL" id="KIJ43815.1"/>
    </source>
</evidence>
<dbReference type="EMBL" id="KN837120">
    <property type="protein sequence ID" value="KIJ43815.1"/>
    <property type="molecule type" value="Genomic_DNA"/>
</dbReference>
<dbReference type="SUPFAM" id="SSF56112">
    <property type="entry name" value="Protein kinase-like (PK-like)"/>
    <property type="match status" value="1"/>
</dbReference>
<dbReference type="GO" id="GO:0044773">
    <property type="term" value="P:mitotic DNA damage checkpoint signaling"/>
    <property type="evidence" value="ECO:0007669"/>
    <property type="project" value="TreeGrafter"/>
</dbReference>
<dbReference type="InterPro" id="IPR000719">
    <property type="entry name" value="Prot_kinase_dom"/>
</dbReference>
<sequence length="366" mass="41591">MSTQKKLYLTGEAEELDAFWTTQQTWLESRGYMLRPRYRPGGGPNKEKVQDGKLRKHTTMDATKISDGFPVIMKILCHSKDSSELELRLNVLFSTEPLASNPKNHCVKVLEVLEVPDYEDLVLLVMPRLRIYNDPPFQTIGEGLHFIHQLFEGIDFLHDNRIAHRNIHHGNVMMDPSELYPDGFHPLNISQNKDSTGPAKHFTRTQKPPRYFLIDFGRSGIYDPSCTTQGTPAPGAQTAPEFRDSNTKLYDPIRTDIYHVGELIRQTFFMNYEGFSFLNPLVTKMIQESPQSRPTIKECILEFDALVASLSEGKIRGRAAPRHESLIPAGFVKSIIHRARVISDILRNTPVIYSPNAAQKSSNLSK</sequence>
<dbReference type="OrthoDB" id="5987198at2759"/>
<dbReference type="PANTHER" id="PTHR44167">
    <property type="entry name" value="OVARIAN-SPECIFIC SERINE/THREONINE-PROTEIN KINASE LOK-RELATED"/>
    <property type="match status" value="1"/>
</dbReference>
<dbReference type="Gene3D" id="1.10.510.10">
    <property type="entry name" value="Transferase(Phosphotransferase) domain 1"/>
    <property type="match status" value="1"/>
</dbReference>
<dbReference type="AlphaFoldDB" id="A0A0C9VXX5"/>
<dbReference type="PROSITE" id="PS50011">
    <property type="entry name" value="PROTEIN_KINASE_DOM"/>
    <property type="match status" value="1"/>
</dbReference>
<evidence type="ECO:0000313" key="3">
    <source>
        <dbReference type="Proteomes" id="UP000054279"/>
    </source>
</evidence>
<proteinExistence type="predicted"/>
<dbReference type="GO" id="GO:0005634">
    <property type="term" value="C:nucleus"/>
    <property type="evidence" value="ECO:0007669"/>
    <property type="project" value="TreeGrafter"/>
</dbReference>